<evidence type="ECO:0000313" key="2">
    <source>
        <dbReference type="Proteomes" id="UP000269157"/>
    </source>
</evidence>
<dbReference type="EMBL" id="RCCE01000001">
    <property type="protein sequence ID" value="RLJ59893.1"/>
    <property type="molecule type" value="Genomic_DNA"/>
</dbReference>
<dbReference type="OrthoDB" id="266253at2"/>
<evidence type="ECO:0000313" key="1">
    <source>
        <dbReference type="EMBL" id="RLJ59893.1"/>
    </source>
</evidence>
<sequence>MSHLMPTDLTRWNRAGMSRFDYLDGDAAIWLERLREILTGLYAKGVPVEMRQPEALRDLFLTETSDLERAEVDVEALRRSLVWQRLAQALPPATEDGVKLESRGQRGLRVRAQYEAGSDGDYAWDILRAFARASHVTLGHLNAYANEGYLRTATQWDNLRRLAALVNYQPTPAASASTLVAFELKPDADSTEIAAGLAMKHTPTTGKPLVFETLSKLLAHPDLNAARVVGWDVNTTPLPAQNANWLNPDADAISPGELAIAAGQGRGQVVTLTDVSDQSEDGDDSVLTLTFAQGLARRPERSRAMLWRDPADVLRALPRSTEDTSVVELERPNALQKSDLVELRGGNASRILRVVDRNESRVTLALPKDVELPDAFELIPLTPLASVKPGLFQGPTPKVDRIFYINGGDVVAQVWGDDTDDLEGLAVIRDGVGEVRSDKSGAPLVGYTFKPPHSPDVVYMQLQGEKSVSAKVVKDPKVTGEDSARVASFQGALPKGLSRGAYFIRRNRRNGSMQALRVRGLRQDKGQFHVEFDANIPAPHQSEFIGPLRKALLPDGHDYNPAPFGNLALLTLENISDAALDILRPGRPLIISDAMTDVQASLATIKPLGGGRVEISLEIAGSIASMTRGDTVFQLNAVTAGHGESKGPKTLGSGDGEQMRQSFLLQLADISHIASPVPESGVMPALDVAVEGEVWPYADYINPAADGTRSWSSTLGEDGFLTIHFRRRLPTGSNNVTLLRHRVGTGARGSGMPPFSLVETSKKHAAVKAVYQPFASSGGADREPVESLRTSAPARLSSNGRAVSLRDTEMLCNRHAAIWRARAHEVATARRTRLVRLHVVPAGGAELNEQLKLDLQEALGGRVLPGVTLAFEPYTPLYLRIWADIRADLTSYDATDIAGACDAALRARFALKQRDFGQPAYISEAIAALEAVPGVATSIVTRFDYGPNTPRDLPRVMVRDDQIVTIFPRANEVAHIGQSSAAATLSGAPSISINVRGLHD</sequence>
<protein>
    <recommendedName>
        <fullName evidence="3">Phage baseplate assembly protein</fullName>
    </recommendedName>
</protein>
<reference evidence="1 2" key="1">
    <citation type="submission" date="2018-10" db="EMBL/GenBank/DDBJ databases">
        <title>Genomic Encyclopedia of Archaeal and Bacterial Type Strains, Phase II (KMG-II): from individual species to whole genera.</title>
        <authorList>
            <person name="Goeker M."/>
        </authorList>
    </citation>
    <scope>NUCLEOTIDE SEQUENCE [LARGE SCALE GENOMIC DNA]</scope>
    <source>
        <strain evidence="1 2">DSM 29466</strain>
    </source>
</reference>
<name>A0A497X2I7_9RHOB</name>
<comment type="caution">
    <text evidence="1">The sequence shown here is derived from an EMBL/GenBank/DDBJ whole genome shotgun (WGS) entry which is preliminary data.</text>
</comment>
<proteinExistence type="predicted"/>
<dbReference type="RefSeq" id="WP_121020634.1">
    <property type="nucleotide sequence ID" value="NZ_RCCE01000001.1"/>
</dbReference>
<dbReference type="AlphaFoldDB" id="A0A497X2I7"/>
<keyword evidence="2" id="KW-1185">Reference proteome</keyword>
<gene>
    <name evidence="1" type="ORF">BCF46_0083</name>
</gene>
<organism evidence="1 2">
    <name type="scientific">Litoreibacter meonggei</name>
    <dbReference type="NCBI Taxonomy" id="1049199"/>
    <lineage>
        <taxon>Bacteria</taxon>
        <taxon>Pseudomonadati</taxon>
        <taxon>Pseudomonadota</taxon>
        <taxon>Alphaproteobacteria</taxon>
        <taxon>Rhodobacterales</taxon>
        <taxon>Roseobacteraceae</taxon>
        <taxon>Litoreibacter</taxon>
    </lineage>
</organism>
<accession>A0A497X2I7</accession>
<dbReference type="Proteomes" id="UP000269157">
    <property type="component" value="Unassembled WGS sequence"/>
</dbReference>
<evidence type="ECO:0008006" key="3">
    <source>
        <dbReference type="Google" id="ProtNLM"/>
    </source>
</evidence>